<dbReference type="Pfam" id="PF23343">
    <property type="entry name" value="REP_ORF2-G2P"/>
    <property type="match status" value="1"/>
</dbReference>
<dbReference type="AlphaFoldDB" id="A0ABD5FC90"/>
<name>A0ABD5FC90_ENTAV</name>
<gene>
    <name evidence="3" type="ORF">P7D79_17930</name>
</gene>
<sequence>MRSFVREKTIHAGDYKELSLFVRTSEQEKANRRSRKRKKKVSRPAQRNLNDKNSKQYAKWLLYSNFTEKDYYLTLTYKSKYLPATPDDAKRVIDNFLSKLRRLYKKTNEELKYMWFTEFQYDDDTGYVKRLHHHVVINRGPSRDAIEDCWSVGRGKKKEKLGRTHADLIQMSESGGIHDLAMYLTSQEKYRNGRWKKGQKRWSSSKNLVKPYETKNDYKYSLRKFEKIATSTDAGEEILLKNYPEYQVIGEIKVRHFEDSGWHITVELLRHDAIRPG</sequence>
<feature type="region of interest" description="Disordered" evidence="1">
    <location>
        <begin position="26"/>
        <end position="49"/>
    </location>
</feature>
<evidence type="ECO:0000259" key="2">
    <source>
        <dbReference type="Pfam" id="PF23343"/>
    </source>
</evidence>
<dbReference type="RefSeq" id="WP_311932063.1">
    <property type="nucleotide sequence ID" value="NZ_JARPWY010000066.1"/>
</dbReference>
<dbReference type="InterPro" id="IPR056906">
    <property type="entry name" value="ORF2/G2P_dom"/>
</dbReference>
<reference evidence="3 4" key="1">
    <citation type="submission" date="2023-03" db="EMBL/GenBank/DDBJ databases">
        <authorList>
            <person name="Shen W."/>
            <person name="Cai J."/>
        </authorList>
    </citation>
    <scope>NUCLEOTIDE SEQUENCE [LARGE SCALE GENOMIC DNA]</scope>
    <source>
        <strain evidence="3 4">Y2</strain>
    </source>
</reference>
<proteinExistence type="predicted"/>
<dbReference type="EMBL" id="JARPWY010000066">
    <property type="protein sequence ID" value="MDT2516108.1"/>
    <property type="molecule type" value="Genomic_DNA"/>
</dbReference>
<dbReference type="Proteomes" id="UP001264335">
    <property type="component" value="Unassembled WGS sequence"/>
</dbReference>
<accession>A0ABD5FC90</accession>
<evidence type="ECO:0000313" key="4">
    <source>
        <dbReference type="Proteomes" id="UP001264335"/>
    </source>
</evidence>
<feature type="domain" description="Replication-associated protein ORF2/G2P" evidence="2">
    <location>
        <begin position="71"/>
        <end position="162"/>
    </location>
</feature>
<feature type="compositionally biased region" description="Basic residues" evidence="1">
    <location>
        <begin position="32"/>
        <end position="42"/>
    </location>
</feature>
<organism evidence="3 4">
    <name type="scientific">Enterococcus avium</name>
    <name type="common">Streptococcus avium</name>
    <dbReference type="NCBI Taxonomy" id="33945"/>
    <lineage>
        <taxon>Bacteria</taxon>
        <taxon>Bacillati</taxon>
        <taxon>Bacillota</taxon>
        <taxon>Bacilli</taxon>
        <taxon>Lactobacillales</taxon>
        <taxon>Enterococcaceae</taxon>
        <taxon>Enterococcus</taxon>
    </lineage>
</organism>
<evidence type="ECO:0000256" key="1">
    <source>
        <dbReference type="SAM" id="MobiDB-lite"/>
    </source>
</evidence>
<protein>
    <recommendedName>
        <fullName evidence="2">Replication-associated protein ORF2/G2P domain-containing protein</fullName>
    </recommendedName>
</protein>
<comment type="caution">
    <text evidence="3">The sequence shown here is derived from an EMBL/GenBank/DDBJ whole genome shotgun (WGS) entry which is preliminary data.</text>
</comment>
<evidence type="ECO:0000313" key="3">
    <source>
        <dbReference type="EMBL" id="MDT2516108.1"/>
    </source>
</evidence>